<dbReference type="GO" id="GO:0070006">
    <property type="term" value="F:metalloaminopeptidase activity"/>
    <property type="evidence" value="ECO:0007669"/>
    <property type="project" value="TreeGrafter"/>
</dbReference>
<dbReference type="CDD" id="cd05658">
    <property type="entry name" value="M18_DAP"/>
    <property type="match status" value="1"/>
</dbReference>
<keyword evidence="3 9" id="KW-0031">Aminopeptidase</keyword>
<dbReference type="InterPro" id="IPR023358">
    <property type="entry name" value="Peptidase_M18_dom2"/>
</dbReference>
<keyword evidence="8 9" id="KW-0482">Metalloprotease</keyword>
<reference evidence="11" key="1">
    <citation type="submission" date="2023-03" db="EMBL/GenBank/DDBJ databases">
        <title>Near-Complete genome sequence of Lipomyces tetrasporous NRRL Y-64009, an oleaginous yeast capable of growing on lignocellulosic hydrolysates.</title>
        <authorList>
            <consortium name="Lawrence Berkeley National Laboratory"/>
            <person name="Jagtap S.S."/>
            <person name="Liu J.-J."/>
            <person name="Walukiewicz H.E."/>
            <person name="Pangilinan J."/>
            <person name="Lipzen A."/>
            <person name="Ahrendt S."/>
            <person name="Koriabine M."/>
            <person name="Cobaugh K."/>
            <person name="Salamov A."/>
            <person name="Yoshinaga Y."/>
            <person name="Ng V."/>
            <person name="Daum C."/>
            <person name="Grigoriev I.V."/>
            <person name="Slininger P.J."/>
            <person name="Dien B.S."/>
            <person name="Jin Y.-S."/>
            <person name="Rao C.V."/>
        </authorList>
    </citation>
    <scope>NUCLEOTIDE SEQUENCE</scope>
    <source>
        <strain evidence="11">NRRL Y-64009</strain>
    </source>
</reference>
<dbReference type="Gene3D" id="2.30.250.10">
    <property type="entry name" value="Aminopeptidase i, Domain 2"/>
    <property type="match status" value="1"/>
</dbReference>
<evidence type="ECO:0000313" key="11">
    <source>
        <dbReference type="EMBL" id="KAJ8098416.1"/>
    </source>
</evidence>
<dbReference type="Pfam" id="PF02127">
    <property type="entry name" value="Peptidase_M18"/>
    <property type="match status" value="1"/>
</dbReference>
<evidence type="ECO:0000256" key="7">
    <source>
        <dbReference type="ARBA" id="ARBA00022833"/>
    </source>
</evidence>
<dbReference type="GeneID" id="80883550"/>
<dbReference type="PANTHER" id="PTHR28570">
    <property type="entry name" value="ASPARTYL AMINOPEPTIDASE"/>
    <property type="match status" value="1"/>
</dbReference>
<dbReference type="RefSeq" id="XP_056041866.1">
    <property type="nucleotide sequence ID" value="XM_056188384.1"/>
</dbReference>
<evidence type="ECO:0000256" key="10">
    <source>
        <dbReference type="SAM" id="MobiDB-lite"/>
    </source>
</evidence>
<comment type="caution">
    <text evidence="11">The sequence shown here is derived from an EMBL/GenBank/DDBJ whole genome shotgun (WGS) entry which is preliminary data.</text>
</comment>
<keyword evidence="7 9" id="KW-0862">Zinc</keyword>
<dbReference type="PRINTS" id="PR00932">
    <property type="entry name" value="AMINO1PTASE"/>
</dbReference>
<sequence>MRVPSSVYLQSPPASVEVNNAFDPAAQSPSFTHPDQPTSGRNTSFFASNVNVTPPPASDHFVHSERVTRTAPKTKDVDPYTQAFIDFIYENPTTYHAAEYFAEELTKAGFTYLSERVSWKDKLAKGGKYFTTRNGSSLVAFVIGANYSGGNGAGMVACHIDALTAKVKPISKKPVVEGYTQLGAAPYAGAMSMTWWDRDLGLGGRVVVKDENSGIIKTKLIHLPYPVARIPTLAPHFGAPANGPFNPETNTTPIIALEPDDPAENELRPEEVGAPLAGRHNIRLLRVVAKELGVPVKSLLNFDLELFDTQKGTVGGLEQDFLFCPRIDDKICAFAAVNGLLNSCEEYAVTGNSINVVALFDDEEIGSLLRQGARGGLLEGSLTRVVDALGNGATMQQTFANSFLVSADVIHAVNPNFMNLYLQYHMPRLNVGVTVSCDPNGHMTTDAESLAFMEEVARRTNNTLQYFQIRNDSRSGGTVGPMLSSSMGCRSIDMGIPQLAMHSIRACTGSRDVALGVKLFQGFYEEWEDVDYHVRSGEKM</sequence>
<dbReference type="PANTHER" id="PTHR28570:SF4">
    <property type="entry name" value="VACUOLAR AMINOPEPTIDASE 1"/>
    <property type="match status" value="1"/>
</dbReference>
<dbReference type="InterPro" id="IPR001948">
    <property type="entry name" value="Peptidase_M18"/>
</dbReference>
<dbReference type="GO" id="GO:0006508">
    <property type="term" value="P:proteolysis"/>
    <property type="evidence" value="ECO:0007669"/>
    <property type="project" value="UniProtKB-KW"/>
</dbReference>
<comment type="similarity">
    <text evidence="2 9">Belongs to the peptidase M18 family.</text>
</comment>
<keyword evidence="4 9" id="KW-0645">Protease</keyword>
<evidence type="ECO:0000256" key="9">
    <source>
        <dbReference type="RuleBase" id="RU004386"/>
    </source>
</evidence>
<dbReference type="Gene3D" id="3.40.630.10">
    <property type="entry name" value="Zn peptidases"/>
    <property type="match status" value="1"/>
</dbReference>
<keyword evidence="12" id="KW-1185">Reference proteome</keyword>
<name>A0AAD7QND8_9ASCO</name>
<dbReference type="Proteomes" id="UP001217417">
    <property type="component" value="Unassembled WGS sequence"/>
</dbReference>
<feature type="region of interest" description="Disordered" evidence="10">
    <location>
        <begin position="24"/>
        <end position="45"/>
    </location>
</feature>
<comment type="cofactor">
    <cofactor evidence="1">
        <name>Zn(2+)</name>
        <dbReference type="ChEBI" id="CHEBI:29105"/>
    </cofactor>
</comment>
<keyword evidence="6 9" id="KW-0378">Hydrolase</keyword>
<dbReference type="GO" id="GO:0000324">
    <property type="term" value="C:fungal-type vacuole"/>
    <property type="evidence" value="ECO:0007669"/>
    <property type="project" value="TreeGrafter"/>
</dbReference>
<proteinExistence type="inferred from homology"/>
<evidence type="ECO:0000256" key="5">
    <source>
        <dbReference type="ARBA" id="ARBA00022723"/>
    </source>
</evidence>
<evidence type="ECO:0000256" key="4">
    <source>
        <dbReference type="ARBA" id="ARBA00022670"/>
    </source>
</evidence>
<evidence type="ECO:0000256" key="6">
    <source>
        <dbReference type="ARBA" id="ARBA00022801"/>
    </source>
</evidence>
<dbReference type="GO" id="GO:0008270">
    <property type="term" value="F:zinc ion binding"/>
    <property type="evidence" value="ECO:0007669"/>
    <property type="project" value="InterPro"/>
</dbReference>
<keyword evidence="5 9" id="KW-0479">Metal-binding</keyword>
<organism evidence="11 12">
    <name type="scientific">Lipomyces tetrasporus</name>
    <dbReference type="NCBI Taxonomy" id="54092"/>
    <lineage>
        <taxon>Eukaryota</taxon>
        <taxon>Fungi</taxon>
        <taxon>Dikarya</taxon>
        <taxon>Ascomycota</taxon>
        <taxon>Saccharomycotina</taxon>
        <taxon>Lipomycetes</taxon>
        <taxon>Lipomycetales</taxon>
        <taxon>Lipomycetaceae</taxon>
        <taxon>Lipomyces</taxon>
    </lineage>
</organism>
<dbReference type="AlphaFoldDB" id="A0AAD7QND8"/>
<feature type="compositionally biased region" description="Polar residues" evidence="10">
    <location>
        <begin position="27"/>
        <end position="45"/>
    </location>
</feature>
<evidence type="ECO:0000256" key="3">
    <source>
        <dbReference type="ARBA" id="ARBA00022438"/>
    </source>
</evidence>
<dbReference type="EMBL" id="JARPMG010000009">
    <property type="protein sequence ID" value="KAJ8098416.1"/>
    <property type="molecule type" value="Genomic_DNA"/>
</dbReference>
<dbReference type="SUPFAM" id="SSF53187">
    <property type="entry name" value="Zn-dependent exopeptidases"/>
    <property type="match status" value="1"/>
</dbReference>
<dbReference type="SUPFAM" id="SSF101821">
    <property type="entry name" value="Aminopeptidase/glucanase lid domain"/>
    <property type="match status" value="1"/>
</dbReference>
<evidence type="ECO:0000256" key="2">
    <source>
        <dbReference type="ARBA" id="ARBA00008290"/>
    </source>
</evidence>
<dbReference type="FunFam" id="2.30.250.10:FF:000001">
    <property type="entry name" value="Aspartyl aminopeptidase 1"/>
    <property type="match status" value="1"/>
</dbReference>
<evidence type="ECO:0000256" key="1">
    <source>
        <dbReference type="ARBA" id="ARBA00001947"/>
    </source>
</evidence>
<gene>
    <name evidence="11" type="ORF">POJ06DRAFT_259415</name>
</gene>
<evidence type="ECO:0000256" key="8">
    <source>
        <dbReference type="ARBA" id="ARBA00023049"/>
    </source>
</evidence>
<accession>A0AAD7QND8</accession>
<evidence type="ECO:0000313" key="12">
    <source>
        <dbReference type="Proteomes" id="UP001217417"/>
    </source>
</evidence>
<protein>
    <submittedName>
        <fullName evidence="11">Peptidase M18</fullName>
    </submittedName>
</protein>
<dbReference type="NCBIfam" id="NF002759">
    <property type="entry name" value="PRK02813.1"/>
    <property type="match status" value="1"/>
</dbReference>